<proteinExistence type="predicted"/>
<dbReference type="GeneID" id="4390632"/>
<dbReference type="STRING" id="306901.Q2H3I1"/>
<keyword evidence="3" id="KW-1185">Reference proteome</keyword>
<dbReference type="RefSeq" id="XP_001222879.1">
    <property type="nucleotide sequence ID" value="XM_001222878.1"/>
</dbReference>
<dbReference type="InParanoid" id="Q2H3I1"/>
<name>Q2H3I1_CHAGB</name>
<evidence type="ECO:0000313" key="3">
    <source>
        <dbReference type="Proteomes" id="UP000001056"/>
    </source>
</evidence>
<dbReference type="HOGENOM" id="CLU_422099_0_0_1"/>
<sequence>MTNGEADMAVSLWDLPLEEPGDQRPQGNGDAASEKYLAAIHALMMAMAKQNSIQIPTEALLVRRKIDQHGDDIRPSKAHFDSGKTINYQLEQRPTPKAWSPQERDRTFEPFPAESLQVERFDDRPNEDLVKILSWHVPLPQKLSGAYVEYYELGYDEDGYVSRLRQGDLTAAAAVSRPVYRVIDEHMVSCKSTLISDYLTHSLQSTKRDPLGQRFGREWKFGLNGKSDHVLFSIAAAQLCRNADLDESGGYKSLGSGRQRSVNRFLTQFRGEWGTSRDQRGTSEYRWTERPGSGKLTQEDIVFQYHMRAFATPQLPSAGVLDLKFMKREQGTLAVDKAAPSIYIREIRYSIGLKTTWDFEFPVFSLVTMVDAAAGSLQNCGELWERNKWAAVGICPSMRATGIAAFAFRIQSLLPQWAGHWSGLVDNIQKQLTANILRISAEWIQESMDDLQRMVDDMEQLYFASPADAQAANFLPGTPTADGDVGAAASNVAMHEAAANMFRKNWNGVILEQQRLGNALLARVAKIEQETKSLRDGVFNATAVSEATKSTQLNHYILVFTMVTIFYQPLSFIASSSQKMWFIITTGVVAGTTYLISWISIWAVGDPTRRQKLADAYARLGHRGFVDWASARIRRNQKESEAHGSVLCE</sequence>
<dbReference type="VEuPathDB" id="FungiDB:CHGG_06784"/>
<dbReference type="AlphaFoldDB" id="Q2H3I1"/>
<keyword evidence="1" id="KW-0472">Membrane</keyword>
<dbReference type="OrthoDB" id="5430750at2759"/>
<reference evidence="3" key="1">
    <citation type="journal article" date="2015" name="Genome Announc.">
        <title>Draft genome sequence of the cellulolytic fungus Chaetomium globosum.</title>
        <authorList>
            <person name="Cuomo C.A."/>
            <person name="Untereiner W.A."/>
            <person name="Ma L.-J."/>
            <person name="Grabherr M."/>
            <person name="Birren B.W."/>
        </authorList>
    </citation>
    <scope>NUCLEOTIDE SEQUENCE [LARGE SCALE GENOMIC DNA]</scope>
    <source>
        <strain evidence="3">ATCC 6205 / CBS 148.51 / DSM 1962 / NBRC 6347 / NRRL 1970</strain>
    </source>
</reference>
<evidence type="ECO:0000256" key="1">
    <source>
        <dbReference type="SAM" id="Phobius"/>
    </source>
</evidence>
<dbReference type="EMBL" id="CH408031">
    <property type="protein sequence ID" value="EAQ90165.1"/>
    <property type="molecule type" value="Genomic_DNA"/>
</dbReference>
<organism evidence="2 3">
    <name type="scientific">Chaetomium globosum (strain ATCC 6205 / CBS 148.51 / DSM 1962 / NBRC 6347 / NRRL 1970)</name>
    <name type="common">Soil fungus</name>
    <dbReference type="NCBI Taxonomy" id="306901"/>
    <lineage>
        <taxon>Eukaryota</taxon>
        <taxon>Fungi</taxon>
        <taxon>Dikarya</taxon>
        <taxon>Ascomycota</taxon>
        <taxon>Pezizomycotina</taxon>
        <taxon>Sordariomycetes</taxon>
        <taxon>Sordariomycetidae</taxon>
        <taxon>Sordariales</taxon>
        <taxon>Chaetomiaceae</taxon>
        <taxon>Chaetomium</taxon>
    </lineage>
</organism>
<accession>Q2H3I1</accession>
<evidence type="ECO:0000313" key="2">
    <source>
        <dbReference type="EMBL" id="EAQ90165.1"/>
    </source>
</evidence>
<feature type="transmembrane region" description="Helical" evidence="1">
    <location>
        <begin position="580"/>
        <end position="604"/>
    </location>
</feature>
<protein>
    <submittedName>
        <fullName evidence="2">Uncharacterized protein</fullName>
    </submittedName>
</protein>
<gene>
    <name evidence="2" type="ORF">CHGG_06784</name>
</gene>
<dbReference type="Proteomes" id="UP000001056">
    <property type="component" value="Unassembled WGS sequence"/>
</dbReference>
<keyword evidence="1" id="KW-1133">Transmembrane helix</keyword>
<dbReference type="eggNOG" id="ENOG502SS6E">
    <property type="taxonomic scope" value="Eukaryota"/>
</dbReference>
<keyword evidence="1" id="KW-0812">Transmembrane</keyword>